<accession>A0A5D0J9F9</accession>
<comment type="similarity">
    <text evidence="1">Belongs to the sulfatase family.</text>
</comment>
<keyword evidence="2" id="KW-0378">Hydrolase</keyword>
<dbReference type="Pfam" id="PF00884">
    <property type="entry name" value="Sulfatase"/>
    <property type="match status" value="1"/>
</dbReference>
<comment type="caution">
    <text evidence="5">The sequence shown here is derived from an EMBL/GenBank/DDBJ whole genome shotgun (WGS) entry which is preliminary data.</text>
</comment>
<evidence type="ECO:0000313" key="6">
    <source>
        <dbReference type="Proteomes" id="UP000323930"/>
    </source>
</evidence>
<gene>
    <name evidence="5" type="ORF">FUA24_01905</name>
</gene>
<dbReference type="CDD" id="cd16026">
    <property type="entry name" value="GALNS_like"/>
    <property type="match status" value="1"/>
</dbReference>
<keyword evidence="6" id="KW-1185">Reference proteome</keyword>
<dbReference type="PANTHER" id="PTHR42693:SF53">
    <property type="entry name" value="ENDO-4-O-SULFATASE"/>
    <property type="match status" value="1"/>
</dbReference>
<feature type="domain" description="Sulfatase N-terminal" evidence="4">
    <location>
        <begin position="40"/>
        <end position="360"/>
    </location>
</feature>
<organism evidence="5 6">
    <name type="scientific">Seonamhaeicola marinus</name>
    <dbReference type="NCBI Taxonomy" id="1912246"/>
    <lineage>
        <taxon>Bacteria</taxon>
        <taxon>Pseudomonadati</taxon>
        <taxon>Bacteroidota</taxon>
        <taxon>Flavobacteriia</taxon>
        <taxon>Flavobacteriales</taxon>
        <taxon>Flavobacteriaceae</taxon>
    </lineage>
</organism>
<name>A0A5D0J9F9_9FLAO</name>
<dbReference type="GO" id="GO:0004065">
    <property type="term" value="F:arylsulfatase activity"/>
    <property type="evidence" value="ECO:0007669"/>
    <property type="project" value="TreeGrafter"/>
</dbReference>
<feature type="signal peptide" evidence="3">
    <location>
        <begin position="1"/>
        <end position="29"/>
    </location>
</feature>
<evidence type="ECO:0000313" key="5">
    <source>
        <dbReference type="EMBL" id="TYA92209.1"/>
    </source>
</evidence>
<proteinExistence type="inferred from homology"/>
<dbReference type="InterPro" id="IPR000917">
    <property type="entry name" value="Sulfatase_N"/>
</dbReference>
<evidence type="ECO:0000256" key="1">
    <source>
        <dbReference type="ARBA" id="ARBA00008779"/>
    </source>
</evidence>
<dbReference type="SUPFAM" id="SSF53649">
    <property type="entry name" value="Alkaline phosphatase-like"/>
    <property type="match status" value="1"/>
</dbReference>
<dbReference type="Gene3D" id="3.30.1120.10">
    <property type="match status" value="1"/>
</dbReference>
<keyword evidence="3" id="KW-0732">Signal</keyword>
<sequence>MSYFKILLKRFHVLIAFVFLFNCNSTVNNKTEVSTNPKKPNVIIVFIDDMGYGDVGCYGATGFETPNLDDMAAQGMKFTNFYAAQPVCSASRAGLLTGCYPNRIGFSGALFPHHNVGLNTEEWTIAEMFKAQDYATGCFGKWHLGWQKEFLPLQHGFDAYVGLPYSNDMWPHSNVDGHALPKDKGRGKMPPLPLIVANKTSDTISSLKDQDKLTTLYTEKAVDFINKNADNPFFIYLPHTMGHIPLGVSDKFRGKSEQGFYGDVMMEIDWSVGEINKALEKNNLVDNTIVIFTTDNGPWLNFGNHAGSSGGLREGKTTSWEGGQRVPFIIKWPNNVPEGKVCNKLACAIDLLPTLASITGGKLSERKIDGVDITSLFKGDFEKTPRQSIWYYFGKNNLNGVRKGNWKLVLPHTWASYNVKPGNDGHGSKRVKITLESPELYNMMRDPGEQYNVYDYYPEKVEELMEEVEKARKELGDENVGIAKGIGNREIGKLN</sequence>
<dbReference type="InterPro" id="IPR017850">
    <property type="entry name" value="Alkaline_phosphatase_core_sf"/>
</dbReference>
<dbReference type="RefSeq" id="WP_148539815.1">
    <property type="nucleotide sequence ID" value="NZ_VSDQ01000163.1"/>
</dbReference>
<dbReference type="Pfam" id="PF14707">
    <property type="entry name" value="Sulfatase_C"/>
    <property type="match status" value="1"/>
</dbReference>
<evidence type="ECO:0000256" key="2">
    <source>
        <dbReference type="ARBA" id="ARBA00022801"/>
    </source>
</evidence>
<evidence type="ECO:0000259" key="4">
    <source>
        <dbReference type="Pfam" id="PF00884"/>
    </source>
</evidence>
<reference evidence="5 6" key="1">
    <citation type="submission" date="2019-08" db="EMBL/GenBank/DDBJ databases">
        <title>Seonamhaeicola sediminis sp. nov., isolated from marine sediment.</title>
        <authorList>
            <person name="Cao W.R."/>
        </authorList>
    </citation>
    <scope>NUCLEOTIDE SEQUENCE [LARGE SCALE GENOMIC DNA]</scope>
    <source>
        <strain evidence="5 6">B011</strain>
    </source>
</reference>
<dbReference type="Proteomes" id="UP000323930">
    <property type="component" value="Unassembled WGS sequence"/>
</dbReference>
<dbReference type="Gene3D" id="3.40.720.10">
    <property type="entry name" value="Alkaline Phosphatase, subunit A"/>
    <property type="match status" value="1"/>
</dbReference>
<dbReference type="EMBL" id="VSDQ01000163">
    <property type="protein sequence ID" value="TYA92209.1"/>
    <property type="molecule type" value="Genomic_DNA"/>
</dbReference>
<dbReference type="OrthoDB" id="9766107at2"/>
<evidence type="ECO:0000256" key="3">
    <source>
        <dbReference type="SAM" id="SignalP"/>
    </source>
</evidence>
<dbReference type="PANTHER" id="PTHR42693">
    <property type="entry name" value="ARYLSULFATASE FAMILY MEMBER"/>
    <property type="match status" value="1"/>
</dbReference>
<dbReference type="InterPro" id="IPR050738">
    <property type="entry name" value="Sulfatase"/>
</dbReference>
<protein>
    <submittedName>
        <fullName evidence="5">Sulfatase</fullName>
    </submittedName>
</protein>
<dbReference type="AlphaFoldDB" id="A0A5D0J9F9"/>
<feature type="chain" id="PRO_5023079166" evidence="3">
    <location>
        <begin position="30"/>
        <end position="495"/>
    </location>
</feature>